<organism evidence="2 3">
    <name type="scientific">Micromonospora kangleipakensis</name>
    <dbReference type="NCBI Taxonomy" id="1077942"/>
    <lineage>
        <taxon>Bacteria</taxon>
        <taxon>Bacillati</taxon>
        <taxon>Actinomycetota</taxon>
        <taxon>Actinomycetes</taxon>
        <taxon>Micromonosporales</taxon>
        <taxon>Micromonosporaceae</taxon>
        <taxon>Micromonospora</taxon>
    </lineage>
</organism>
<evidence type="ECO:0000313" key="2">
    <source>
        <dbReference type="EMBL" id="RZU77045.1"/>
    </source>
</evidence>
<dbReference type="Proteomes" id="UP000294114">
    <property type="component" value="Unassembled WGS sequence"/>
</dbReference>
<feature type="domain" description="Actinobacteria/chloroflexi VLRF1 release factor" evidence="1">
    <location>
        <begin position="87"/>
        <end position="218"/>
    </location>
</feature>
<gene>
    <name evidence="2" type="ORF">EV384_5757</name>
</gene>
<dbReference type="AlphaFoldDB" id="A0A4Q8BHT2"/>
<dbReference type="InterPro" id="IPR040783">
    <property type="entry name" value="VLRF1"/>
</dbReference>
<evidence type="ECO:0000259" key="1">
    <source>
        <dbReference type="Pfam" id="PF18859"/>
    </source>
</evidence>
<dbReference type="NCBIfam" id="NF041024">
    <property type="entry name" value="acVLRF1_NCBI"/>
    <property type="match status" value="1"/>
</dbReference>
<keyword evidence="3" id="KW-1185">Reference proteome</keyword>
<dbReference type="Gene3D" id="3.30.420.60">
    <property type="entry name" value="eRF1 domain 2"/>
    <property type="match status" value="1"/>
</dbReference>
<name>A0A4Q8BHT2_9ACTN</name>
<reference evidence="2 3" key="1">
    <citation type="submission" date="2019-02" db="EMBL/GenBank/DDBJ databases">
        <title>Sequencing the genomes of 1000 actinobacteria strains.</title>
        <authorList>
            <person name="Klenk H.-P."/>
        </authorList>
    </citation>
    <scope>NUCLEOTIDE SEQUENCE [LARGE SCALE GENOMIC DNA]</scope>
    <source>
        <strain evidence="2 3">DSM 45612</strain>
    </source>
</reference>
<sequence>MPAVPYGRAVTSRPAAGGGRWVEVDPARVARWVEGFADRHGPPTTSIEGYGLLLAAPDGATAELHTPPGASASADVPGFVAAVSAPRRLGLLLARKGAVAVGVAAGTDLVVSKVDTRYVQGRTAAGGWSQQRFARRRDNQAKAALGDAVELAVRLLLPEAAILSALVCGGDRRAVDTVLAERRLAPLAALRAERLLDVPEPRHAVLVGAIAAARAVRILVRDPAPDRAG</sequence>
<protein>
    <recommendedName>
        <fullName evidence="1">Actinobacteria/chloroflexi VLRF1 release factor domain-containing protein</fullName>
    </recommendedName>
</protein>
<evidence type="ECO:0000313" key="3">
    <source>
        <dbReference type="Proteomes" id="UP000294114"/>
    </source>
</evidence>
<dbReference type="SUPFAM" id="SSF53137">
    <property type="entry name" value="Translational machinery components"/>
    <property type="match status" value="1"/>
</dbReference>
<dbReference type="Pfam" id="PF18859">
    <property type="entry name" value="acVLRF1"/>
    <property type="match status" value="1"/>
</dbReference>
<proteinExistence type="predicted"/>
<dbReference type="EMBL" id="SHLD01000001">
    <property type="protein sequence ID" value="RZU77045.1"/>
    <property type="molecule type" value="Genomic_DNA"/>
</dbReference>
<comment type="caution">
    <text evidence="2">The sequence shown here is derived from an EMBL/GenBank/DDBJ whole genome shotgun (WGS) entry which is preliminary data.</text>
</comment>
<dbReference type="InterPro" id="IPR042226">
    <property type="entry name" value="eFR1_2_sf"/>
</dbReference>
<accession>A0A4Q8BHT2</accession>